<dbReference type="AlphaFoldDB" id="A0A0J8DT09"/>
<feature type="non-terminal residue" evidence="1">
    <location>
        <position position="145"/>
    </location>
</feature>
<evidence type="ECO:0000313" key="2">
    <source>
        <dbReference type="Proteomes" id="UP000035740"/>
    </source>
</evidence>
<protein>
    <submittedName>
        <fullName evidence="1">Uncharacterized protein</fullName>
    </submittedName>
</protein>
<accession>A0A0J8DT09</accession>
<dbReference type="EMBL" id="KQ097842">
    <property type="protein sequence ID" value="KMS93905.1"/>
    <property type="molecule type" value="Genomic_DNA"/>
</dbReference>
<sequence>MPSILVGILNIIDFERTESLITAEFVTMLLSGLPLQNDEPLHLYYHVTRLIGSIFSPLKLFAVNSEVGIHGAYVDEQLRSVLKEVPDRLPTATVEQCLATADKIEILIHFKQFVQNAFNIADHSLETWNPHVKSSIVCSRKDSLT</sequence>
<keyword evidence="2" id="KW-1185">Reference proteome</keyword>
<dbReference type="Proteomes" id="UP000035740">
    <property type="component" value="Unassembled WGS sequence"/>
</dbReference>
<name>A0A0J8DT09_BETVV</name>
<reference evidence="1 2" key="1">
    <citation type="journal article" date="2014" name="Nature">
        <title>The genome of the recently domesticated crop plant sugar beet (Beta vulgaris).</title>
        <authorList>
            <person name="Dohm J.C."/>
            <person name="Minoche A.E."/>
            <person name="Holtgrawe D."/>
            <person name="Capella-Gutierrez S."/>
            <person name="Zakrzewski F."/>
            <person name="Tafer H."/>
            <person name="Rupp O."/>
            <person name="Sorensen T.R."/>
            <person name="Stracke R."/>
            <person name="Reinhardt R."/>
            <person name="Goesmann A."/>
            <person name="Kraft T."/>
            <person name="Schulz B."/>
            <person name="Stadler P.F."/>
            <person name="Schmidt T."/>
            <person name="Gabaldon T."/>
            <person name="Lehrach H."/>
            <person name="Weisshaar B."/>
            <person name="Himmelbauer H."/>
        </authorList>
    </citation>
    <scope>NUCLEOTIDE SEQUENCE [LARGE SCALE GENOMIC DNA]</scope>
    <source>
        <tissue evidence="1">Taproot</tissue>
    </source>
</reference>
<evidence type="ECO:0000313" key="1">
    <source>
        <dbReference type="EMBL" id="KMS93905.1"/>
    </source>
</evidence>
<proteinExistence type="predicted"/>
<organism evidence="1 2">
    <name type="scientific">Beta vulgaris subsp. vulgaris</name>
    <name type="common">Beet</name>
    <dbReference type="NCBI Taxonomy" id="3555"/>
    <lineage>
        <taxon>Eukaryota</taxon>
        <taxon>Viridiplantae</taxon>
        <taxon>Streptophyta</taxon>
        <taxon>Embryophyta</taxon>
        <taxon>Tracheophyta</taxon>
        <taxon>Spermatophyta</taxon>
        <taxon>Magnoliopsida</taxon>
        <taxon>eudicotyledons</taxon>
        <taxon>Gunneridae</taxon>
        <taxon>Pentapetalae</taxon>
        <taxon>Caryophyllales</taxon>
        <taxon>Chenopodiaceae</taxon>
        <taxon>Betoideae</taxon>
        <taxon>Beta</taxon>
    </lineage>
</organism>
<dbReference type="Gramene" id="KMS93905">
    <property type="protein sequence ID" value="KMS93905"/>
    <property type="gene ID" value="BVRB_026740"/>
</dbReference>
<gene>
    <name evidence="1" type="ORF">BVRB_026740</name>
</gene>